<dbReference type="PROSITE" id="PS50929">
    <property type="entry name" value="ABC_TM1F"/>
    <property type="match status" value="1"/>
</dbReference>
<feature type="transmembrane region" description="Helical" evidence="7">
    <location>
        <begin position="135"/>
        <end position="152"/>
    </location>
</feature>
<evidence type="ECO:0000256" key="6">
    <source>
        <dbReference type="ARBA" id="ARBA00023136"/>
    </source>
</evidence>
<proteinExistence type="predicted"/>
<dbReference type="GO" id="GO:0042883">
    <property type="term" value="P:cysteine transport"/>
    <property type="evidence" value="ECO:0007669"/>
    <property type="project" value="InterPro"/>
</dbReference>
<keyword evidence="11" id="KW-1185">Reference proteome</keyword>
<dbReference type="GO" id="GO:0034040">
    <property type="term" value="F:ATPase-coupled lipid transmembrane transporter activity"/>
    <property type="evidence" value="ECO:0007669"/>
    <property type="project" value="TreeGrafter"/>
</dbReference>
<dbReference type="PANTHER" id="PTHR24221">
    <property type="entry name" value="ATP-BINDING CASSETTE SUB-FAMILY B"/>
    <property type="match status" value="1"/>
</dbReference>
<dbReference type="Pfam" id="PF00005">
    <property type="entry name" value="ABC_tran"/>
    <property type="match status" value="1"/>
</dbReference>
<evidence type="ECO:0000313" key="10">
    <source>
        <dbReference type="EMBL" id="QER66478.1"/>
    </source>
</evidence>
<organism evidence="10 11">
    <name type="scientific">Paucilactobacillus nenjiangensis</name>
    <dbReference type="NCBI Taxonomy" id="1296540"/>
    <lineage>
        <taxon>Bacteria</taxon>
        <taxon>Bacillati</taxon>
        <taxon>Bacillota</taxon>
        <taxon>Bacilli</taxon>
        <taxon>Lactobacillales</taxon>
        <taxon>Lactobacillaceae</taxon>
        <taxon>Paucilactobacillus</taxon>
    </lineage>
</organism>
<dbReference type="InterPro" id="IPR011527">
    <property type="entry name" value="ABC1_TM_dom"/>
</dbReference>
<dbReference type="Gene3D" id="1.20.1560.10">
    <property type="entry name" value="ABC transporter type 1, transmembrane domain"/>
    <property type="match status" value="1"/>
</dbReference>
<dbReference type="PROSITE" id="PS50893">
    <property type="entry name" value="ABC_TRANSPORTER_2"/>
    <property type="match status" value="1"/>
</dbReference>
<dbReference type="PANTHER" id="PTHR24221:SF614">
    <property type="entry name" value="GLUTATHIONE_L-CYSTEINE TRANSPORT SYSTEM ATP-BINDING_PERMEASE PROTEIN CYDC"/>
    <property type="match status" value="1"/>
</dbReference>
<dbReference type="InterPro" id="IPR027417">
    <property type="entry name" value="P-loop_NTPase"/>
</dbReference>
<dbReference type="RefSeq" id="WP_150203066.1">
    <property type="nucleotide sequence ID" value="NZ_CP043939.1"/>
</dbReference>
<dbReference type="GO" id="GO:0005886">
    <property type="term" value="C:plasma membrane"/>
    <property type="evidence" value="ECO:0007669"/>
    <property type="project" value="UniProtKB-SubCell"/>
</dbReference>
<evidence type="ECO:0000256" key="1">
    <source>
        <dbReference type="ARBA" id="ARBA00004651"/>
    </source>
</evidence>
<evidence type="ECO:0000313" key="11">
    <source>
        <dbReference type="Proteomes" id="UP000325295"/>
    </source>
</evidence>
<keyword evidence="2 7" id="KW-0812">Transmembrane</keyword>
<dbReference type="InterPro" id="IPR017871">
    <property type="entry name" value="ABC_transporter-like_CS"/>
</dbReference>
<name>A0A5P1X2C0_9LACO</name>
<feature type="transmembrane region" description="Helical" evidence="7">
    <location>
        <begin position="15"/>
        <end position="41"/>
    </location>
</feature>
<feature type="transmembrane region" description="Helical" evidence="7">
    <location>
        <begin position="53"/>
        <end position="70"/>
    </location>
</feature>
<evidence type="ECO:0000256" key="3">
    <source>
        <dbReference type="ARBA" id="ARBA00022741"/>
    </source>
</evidence>
<dbReference type="NCBIfam" id="TIGR02857">
    <property type="entry name" value="CydD"/>
    <property type="match status" value="1"/>
</dbReference>
<dbReference type="AlphaFoldDB" id="A0A5P1X2C0"/>
<dbReference type="Pfam" id="PF00664">
    <property type="entry name" value="ABC_membrane"/>
    <property type="match status" value="1"/>
</dbReference>
<dbReference type="InterPro" id="IPR039421">
    <property type="entry name" value="Type_1_exporter"/>
</dbReference>
<feature type="domain" description="ABC transmembrane type-1" evidence="9">
    <location>
        <begin position="17"/>
        <end position="299"/>
    </location>
</feature>
<dbReference type="PROSITE" id="PS00211">
    <property type="entry name" value="ABC_TRANSPORTER_1"/>
    <property type="match status" value="1"/>
</dbReference>
<dbReference type="Proteomes" id="UP000325295">
    <property type="component" value="Chromosome"/>
</dbReference>
<dbReference type="EMBL" id="CP043939">
    <property type="protein sequence ID" value="QER66478.1"/>
    <property type="molecule type" value="Genomic_DNA"/>
</dbReference>
<reference evidence="10 11" key="1">
    <citation type="submission" date="2019-09" db="EMBL/GenBank/DDBJ databases">
        <title>Complete Genome Sequence of Lactobacillus nenjiangensis SH-Y15, isolated from sauerkraut.</title>
        <authorList>
            <person name="Yang H."/>
        </authorList>
    </citation>
    <scope>NUCLEOTIDE SEQUENCE [LARGE SCALE GENOMIC DNA]</scope>
    <source>
        <strain evidence="10 11">SH-Y15</strain>
    </source>
</reference>
<keyword evidence="3" id="KW-0547">Nucleotide-binding</keyword>
<protein>
    <submittedName>
        <fullName evidence="10">Thiol reductant ABC exporter subunit CydD</fullName>
    </submittedName>
</protein>
<keyword evidence="4" id="KW-0067">ATP-binding</keyword>
<dbReference type="SUPFAM" id="SSF90123">
    <property type="entry name" value="ABC transporter transmembrane region"/>
    <property type="match status" value="1"/>
</dbReference>
<dbReference type="GO" id="GO:0016887">
    <property type="term" value="F:ATP hydrolysis activity"/>
    <property type="evidence" value="ECO:0007669"/>
    <property type="project" value="InterPro"/>
</dbReference>
<dbReference type="SUPFAM" id="SSF52540">
    <property type="entry name" value="P-loop containing nucleoside triphosphate hydrolases"/>
    <property type="match status" value="1"/>
</dbReference>
<dbReference type="KEGG" id="lnn:F0161_00440"/>
<evidence type="ECO:0000256" key="2">
    <source>
        <dbReference type="ARBA" id="ARBA00022692"/>
    </source>
</evidence>
<dbReference type="GO" id="GO:0140359">
    <property type="term" value="F:ABC-type transporter activity"/>
    <property type="evidence" value="ECO:0007669"/>
    <property type="project" value="InterPro"/>
</dbReference>
<gene>
    <name evidence="10" type="primary">cydD</name>
    <name evidence="10" type="ORF">F0161_00440</name>
</gene>
<evidence type="ECO:0000256" key="5">
    <source>
        <dbReference type="ARBA" id="ARBA00022989"/>
    </source>
</evidence>
<feature type="domain" description="ABC transporter" evidence="8">
    <location>
        <begin position="332"/>
        <end position="566"/>
    </location>
</feature>
<dbReference type="OrthoDB" id="9806127at2"/>
<dbReference type="SMART" id="SM00382">
    <property type="entry name" value="AAA"/>
    <property type="match status" value="1"/>
</dbReference>
<dbReference type="InterPro" id="IPR003593">
    <property type="entry name" value="AAA+_ATPase"/>
</dbReference>
<dbReference type="InterPro" id="IPR003439">
    <property type="entry name" value="ABC_transporter-like_ATP-bd"/>
</dbReference>
<feature type="transmembrane region" description="Helical" evidence="7">
    <location>
        <begin position="158"/>
        <end position="178"/>
    </location>
</feature>
<evidence type="ECO:0000259" key="9">
    <source>
        <dbReference type="PROSITE" id="PS50929"/>
    </source>
</evidence>
<evidence type="ECO:0000259" key="8">
    <source>
        <dbReference type="PROSITE" id="PS50893"/>
    </source>
</evidence>
<dbReference type="Gene3D" id="3.40.50.300">
    <property type="entry name" value="P-loop containing nucleotide triphosphate hydrolases"/>
    <property type="match status" value="1"/>
</dbReference>
<dbReference type="GO" id="GO:0005524">
    <property type="term" value="F:ATP binding"/>
    <property type="evidence" value="ECO:0007669"/>
    <property type="project" value="UniProtKB-KW"/>
</dbReference>
<keyword evidence="5 7" id="KW-1133">Transmembrane helix</keyword>
<dbReference type="CDD" id="cd18584">
    <property type="entry name" value="ABC_6TM_AarD_CydD"/>
    <property type="match status" value="1"/>
</dbReference>
<sequence>MLDKRLLNLPGIKKIMILLAGLAVLQALFIISQAISLSLAITGLWSGKNLSEITRWMLTFAIAFLGRQLIELARDRMLDKFAYSSAQKIRTTLLNKIFKLGPEVVQQFGTGNITTMTLDGIDQVENYIKLILSKVMNMMLIPWFILATIYVFDWESGVVLTLVFPLIIIFMIILGYAAKSKADNQYAKFTMLSNHFIDSLRGISVLKYFGLSKKYADSIYTTSEQFRKATMSTIRVAILSTFALDFFTTLSIAVVAVLLGLRLINEQILLFPALSILILTPEYFQPVRNFSSDYHATLDGKNAMTAIYQIIDNPGNISEPVKIDNWNANSQLSINQLDFNYQDSLGVKNVQLNLSGYQKVGIIGMSGSGKTTLINLLSGFFSPESSDIQIDKAKIDSFSQADWQKQLIYMPQTPYVFHKTIRENVAFYHPTASEDDVKQAIDAVGLTEFVEELPDHLDTVLGEGSRALSGGQAQRIALARALIDSGRKIMLFDEPTAHLDIETEIDLKEKMLPMMNQRLVFFATHRLHWMKDMDYILVMKHGELVEQGTFEQLQTNNGPFVELTNAMMGGEADV</sequence>
<evidence type="ECO:0000256" key="4">
    <source>
        <dbReference type="ARBA" id="ARBA00022840"/>
    </source>
</evidence>
<dbReference type="InterPro" id="IPR036640">
    <property type="entry name" value="ABC1_TM_sf"/>
</dbReference>
<evidence type="ECO:0000256" key="7">
    <source>
        <dbReference type="SAM" id="Phobius"/>
    </source>
</evidence>
<comment type="subcellular location">
    <subcellularLocation>
        <location evidence="1">Cell membrane</location>
        <topology evidence="1">Multi-pass membrane protein</topology>
    </subcellularLocation>
</comment>
<keyword evidence="6 7" id="KW-0472">Membrane</keyword>
<accession>A0A5P1X2C0</accession>
<feature type="transmembrane region" description="Helical" evidence="7">
    <location>
        <begin position="236"/>
        <end position="261"/>
    </location>
</feature>
<dbReference type="InterPro" id="IPR014216">
    <property type="entry name" value="ABC_transptr_CydD"/>
</dbReference>